<gene>
    <name evidence="2" type="ORF">BKP35_10535</name>
</gene>
<name>A0A1S2LJS0_9BACI</name>
<accession>A0A1S2LJS0</accession>
<dbReference type="RefSeq" id="WP_071313314.1">
    <property type="nucleotide sequence ID" value="NZ_MLQQ01000019.1"/>
</dbReference>
<dbReference type="Proteomes" id="UP000180098">
    <property type="component" value="Unassembled WGS sequence"/>
</dbReference>
<keyword evidence="3" id="KW-1185">Reference proteome</keyword>
<dbReference type="AlphaFoldDB" id="A0A1S2LJS0"/>
<feature type="transmembrane region" description="Helical" evidence="1">
    <location>
        <begin position="25"/>
        <end position="47"/>
    </location>
</feature>
<evidence type="ECO:0000256" key="1">
    <source>
        <dbReference type="SAM" id="Phobius"/>
    </source>
</evidence>
<proteinExistence type="predicted"/>
<comment type="caution">
    <text evidence="2">The sequence shown here is derived from an EMBL/GenBank/DDBJ whole genome shotgun (WGS) entry which is preliminary data.</text>
</comment>
<dbReference type="EMBL" id="MLQQ01000019">
    <property type="protein sequence ID" value="OIJ12616.1"/>
    <property type="molecule type" value="Genomic_DNA"/>
</dbReference>
<evidence type="ECO:0000313" key="3">
    <source>
        <dbReference type="Proteomes" id="UP000180098"/>
    </source>
</evidence>
<keyword evidence="1" id="KW-1133">Transmembrane helix</keyword>
<sequence length="61" mass="6900">MDIGFFEGFKMGLDLLWSMLIADPLLTFGIIVFFGGLLLVALIVNWLREQKLRKSGILESL</sequence>
<keyword evidence="1" id="KW-0472">Membrane</keyword>
<protein>
    <recommendedName>
        <fullName evidence="4">PTS ascorbate transporter subunit IIC</fullName>
    </recommendedName>
</protein>
<evidence type="ECO:0008006" key="4">
    <source>
        <dbReference type="Google" id="ProtNLM"/>
    </source>
</evidence>
<keyword evidence="1" id="KW-0812">Transmembrane</keyword>
<reference evidence="2 3" key="1">
    <citation type="submission" date="2016-10" db="EMBL/GenBank/DDBJ databases">
        <title>Draft genome sequences of four alkaliphilic bacteria belonging to the Anaerobacillus genus.</title>
        <authorList>
            <person name="Bassil N.M."/>
            <person name="Lloyd J.R."/>
        </authorList>
    </citation>
    <scope>NUCLEOTIDE SEQUENCE [LARGE SCALE GENOMIC DNA]</scope>
    <source>
        <strain evidence="2 3">DSM 15340</strain>
    </source>
</reference>
<evidence type="ECO:0000313" key="2">
    <source>
        <dbReference type="EMBL" id="OIJ12616.1"/>
    </source>
</evidence>
<dbReference type="OrthoDB" id="9797274at2"/>
<organism evidence="2 3">
    <name type="scientific">Anaerobacillus arseniciselenatis</name>
    <dbReference type="NCBI Taxonomy" id="85682"/>
    <lineage>
        <taxon>Bacteria</taxon>
        <taxon>Bacillati</taxon>
        <taxon>Bacillota</taxon>
        <taxon>Bacilli</taxon>
        <taxon>Bacillales</taxon>
        <taxon>Bacillaceae</taxon>
        <taxon>Anaerobacillus</taxon>
    </lineage>
</organism>